<gene>
    <name evidence="1" type="ORF">CFOL_v3_28958</name>
</gene>
<dbReference type="PANTHER" id="PTHR33710:SF71">
    <property type="entry name" value="ENDONUCLEASE_EXONUCLEASE_PHOSPHATASE DOMAIN-CONTAINING PROTEIN"/>
    <property type="match status" value="1"/>
</dbReference>
<evidence type="ECO:0008006" key="3">
    <source>
        <dbReference type="Google" id="ProtNLM"/>
    </source>
</evidence>
<reference evidence="2" key="1">
    <citation type="submission" date="2016-04" db="EMBL/GenBank/DDBJ databases">
        <title>Cephalotus genome sequencing.</title>
        <authorList>
            <person name="Fukushima K."/>
            <person name="Hasebe M."/>
            <person name="Fang X."/>
        </authorList>
    </citation>
    <scope>NUCLEOTIDE SEQUENCE [LARGE SCALE GENOMIC DNA]</scope>
    <source>
        <strain evidence="2">cv. St1</strain>
    </source>
</reference>
<accession>A0A1Q3CZA2</accession>
<dbReference type="OrthoDB" id="1001431at2759"/>
<evidence type="ECO:0000313" key="1">
    <source>
        <dbReference type="EMBL" id="GAV85522.1"/>
    </source>
</evidence>
<organism evidence="1 2">
    <name type="scientific">Cephalotus follicularis</name>
    <name type="common">Albany pitcher plant</name>
    <dbReference type="NCBI Taxonomy" id="3775"/>
    <lineage>
        <taxon>Eukaryota</taxon>
        <taxon>Viridiplantae</taxon>
        <taxon>Streptophyta</taxon>
        <taxon>Embryophyta</taxon>
        <taxon>Tracheophyta</taxon>
        <taxon>Spermatophyta</taxon>
        <taxon>Magnoliopsida</taxon>
        <taxon>eudicotyledons</taxon>
        <taxon>Gunneridae</taxon>
        <taxon>Pentapetalae</taxon>
        <taxon>rosids</taxon>
        <taxon>fabids</taxon>
        <taxon>Oxalidales</taxon>
        <taxon>Cephalotaceae</taxon>
        <taxon>Cephalotus</taxon>
    </lineage>
</organism>
<comment type="caution">
    <text evidence="1">The sequence shown here is derived from an EMBL/GenBank/DDBJ whole genome shotgun (WGS) entry which is preliminary data.</text>
</comment>
<dbReference type="Gene3D" id="3.60.10.10">
    <property type="entry name" value="Endonuclease/exonuclease/phosphatase"/>
    <property type="match status" value="1"/>
</dbReference>
<protein>
    <recommendedName>
        <fullName evidence="3">Exo_endo_phos domain-containing protein</fullName>
    </recommendedName>
</protein>
<dbReference type="PANTHER" id="PTHR33710">
    <property type="entry name" value="BNAC02G09200D PROTEIN"/>
    <property type="match status" value="1"/>
</dbReference>
<dbReference type="InParanoid" id="A0A1Q3CZA2"/>
<name>A0A1Q3CZA2_CEPFO</name>
<dbReference type="AlphaFoldDB" id="A0A1Q3CZA2"/>
<dbReference type="SUPFAM" id="SSF56219">
    <property type="entry name" value="DNase I-like"/>
    <property type="match status" value="1"/>
</dbReference>
<dbReference type="STRING" id="3775.A0A1Q3CZA2"/>
<keyword evidence="2" id="KW-1185">Reference proteome</keyword>
<proteinExistence type="predicted"/>
<dbReference type="InterPro" id="IPR036691">
    <property type="entry name" value="Endo/exonu/phosph_ase_sf"/>
</dbReference>
<dbReference type="EMBL" id="BDDD01003602">
    <property type="protein sequence ID" value="GAV85522.1"/>
    <property type="molecule type" value="Genomic_DNA"/>
</dbReference>
<sequence>MFLGIYTNPSSIIRKDLWSNFQMFSTSHNLPWLVLRDFNEVMAGNEKLGVAPVSEHRLNNFCNCINFFNLIDVGYVGPKFTWTKLQSDNLIMERLDRAFSNNLLKILFPNILVTHLSRLSSDHALLLWAHYPLTIFPIKNLGLSLCGWGMQIFLMWFLKLGTCVLVPPFKP</sequence>
<evidence type="ECO:0000313" key="2">
    <source>
        <dbReference type="Proteomes" id="UP000187406"/>
    </source>
</evidence>
<dbReference type="Proteomes" id="UP000187406">
    <property type="component" value="Unassembled WGS sequence"/>
</dbReference>